<keyword evidence="1" id="KW-0472">Membrane</keyword>
<evidence type="ECO:0000313" key="2">
    <source>
        <dbReference type="EMBL" id="BDS08221.1"/>
    </source>
</evidence>
<dbReference type="EMBL" id="AP026866">
    <property type="protein sequence ID" value="BDS08221.1"/>
    <property type="molecule type" value="Genomic_DNA"/>
</dbReference>
<reference evidence="2" key="1">
    <citation type="submission" date="2024-07" db="EMBL/GenBank/DDBJ databases">
        <title>Complete genome sequence of Verrucomicrobiaceae bacterium NT6N.</title>
        <authorList>
            <person name="Huang C."/>
            <person name="Takami H."/>
            <person name="Hamasaki K."/>
        </authorList>
    </citation>
    <scope>NUCLEOTIDE SEQUENCE</scope>
    <source>
        <strain evidence="2">NT6N</strain>
    </source>
</reference>
<feature type="transmembrane region" description="Helical" evidence="1">
    <location>
        <begin position="60"/>
        <end position="78"/>
    </location>
</feature>
<gene>
    <name evidence="2" type="ORF">NT6N_32610</name>
</gene>
<keyword evidence="1" id="KW-0812">Transmembrane</keyword>
<dbReference type="AlphaFoldDB" id="A0AAT9FQQ4"/>
<sequence length="101" mass="10995">MEKIHFKKKDRDLFAALLSVLPGAGHIYKHHYLAGVGIMIGGNLLMILVTALLALATFGLAIILVPIAYVLGVAYAAYELEDWHGKHGYLHPWSGASSPKE</sequence>
<accession>A0AAT9FQQ4</accession>
<dbReference type="KEGG" id="osu:NT6N_32610"/>
<name>A0AAT9FQQ4_9BACT</name>
<evidence type="ECO:0000256" key="1">
    <source>
        <dbReference type="SAM" id="Phobius"/>
    </source>
</evidence>
<protein>
    <recommendedName>
        <fullName evidence="3">TM2 domain-containing protein</fullName>
    </recommendedName>
</protein>
<proteinExistence type="predicted"/>
<feature type="transmembrane region" description="Helical" evidence="1">
    <location>
        <begin position="35"/>
        <end position="55"/>
    </location>
</feature>
<evidence type="ECO:0008006" key="3">
    <source>
        <dbReference type="Google" id="ProtNLM"/>
    </source>
</evidence>
<keyword evidence="1" id="KW-1133">Transmembrane helix</keyword>
<organism evidence="2">
    <name type="scientific">Oceaniferula spumae</name>
    <dbReference type="NCBI Taxonomy" id="2979115"/>
    <lineage>
        <taxon>Bacteria</taxon>
        <taxon>Pseudomonadati</taxon>
        <taxon>Verrucomicrobiota</taxon>
        <taxon>Verrucomicrobiia</taxon>
        <taxon>Verrucomicrobiales</taxon>
        <taxon>Verrucomicrobiaceae</taxon>
        <taxon>Oceaniferula</taxon>
    </lineage>
</organism>